<dbReference type="InterPro" id="IPR029478">
    <property type="entry name" value="TM1586_NiRdase"/>
</dbReference>
<feature type="domain" description="Putative nitroreductase TM1586" evidence="1">
    <location>
        <begin position="51"/>
        <end position="109"/>
    </location>
</feature>
<dbReference type="InterPro" id="IPR000415">
    <property type="entry name" value="Nitroreductase-like"/>
</dbReference>
<name>A0A645JA76_9ZZZZ</name>
<dbReference type="SUPFAM" id="SSF55469">
    <property type="entry name" value="FMN-dependent nitroreductase-like"/>
    <property type="match status" value="1"/>
</dbReference>
<evidence type="ECO:0000259" key="1">
    <source>
        <dbReference type="Pfam" id="PF14512"/>
    </source>
</evidence>
<accession>A0A645JA76</accession>
<sequence>MGYFEKKSLRENLVRGFVRADQRKPWETLFFDEGFTLPLLQEKAGPYAFPLEMVRLGPSASNKQPWRIVRESGRYHFFEQKTPGYGSTFNFDMQSIDMGIAACHFHLAAMEKGLEGKFEMDAAPTLAFPENAVYKYSWIPD</sequence>
<dbReference type="AlphaFoldDB" id="A0A645JA76"/>
<comment type="caution">
    <text evidence="2">The sequence shown here is derived from an EMBL/GenBank/DDBJ whole genome shotgun (WGS) entry which is preliminary data.</text>
</comment>
<dbReference type="GO" id="GO:0016491">
    <property type="term" value="F:oxidoreductase activity"/>
    <property type="evidence" value="ECO:0007669"/>
    <property type="project" value="InterPro"/>
</dbReference>
<organism evidence="2">
    <name type="scientific">bioreactor metagenome</name>
    <dbReference type="NCBI Taxonomy" id="1076179"/>
    <lineage>
        <taxon>unclassified sequences</taxon>
        <taxon>metagenomes</taxon>
        <taxon>ecological metagenomes</taxon>
    </lineage>
</organism>
<dbReference type="Pfam" id="PF14512">
    <property type="entry name" value="TM1586_NiRdase"/>
    <property type="match status" value="1"/>
</dbReference>
<protein>
    <recommendedName>
        <fullName evidence="1">Putative nitroreductase TM1586 domain-containing protein</fullName>
    </recommendedName>
</protein>
<proteinExistence type="predicted"/>
<evidence type="ECO:0000313" key="2">
    <source>
        <dbReference type="EMBL" id="MPN60575.1"/>
    </source>
</evidence>
<dbReference type="Gene3D" id="3.40.109.30">
    <property type="entry name" value="putative nitroreductase (tm1586), domain 2"/>
    <property type="match status" value="1"/>
</dbReference>
<gene>
    <name evidence="2" type="ORF">SDC9_208304</name>
</gene>
<reference evidence="2" key="1">
    <citation type="submission" date="2019-08" db="EMBL/GenBank/DDBJ databases">
        <authorList>
            <person name="Kucharzyk K."/>
            <person name="Murdoch R.W."/>
            <person name="Higgins S."/>
            <person name="Loffler F."/>
        </authorList>
    </citation>
    <scope>NUCLEOTIDE SEQUENCE</scope>
</reference>
<dbReference type="EMBL" id="VSSQ01136018">
    <property type="protein sequence ID" value="MPN60575.1"/>
    <property type="molecule type" value="Genomic_DNA"/>
</dbReference>